<comment type="similarity">
    <text evidence="2">Belongs to the ACC deaminase/D-cysteine desulfhydrase family.</text>
</comment>
<organism evidence="7 8">
    <name type="scientific">Tindallia magadiensis</name>
    <dbReference type="NCBI Taxonomy" id="69895"/>
    <lineage>
        <taxon>Bacteria</taxon>
        <taxon>Bacillati</taxon>
        <taxon>Bacillota</taxon>
        <taxon>Clostridia</taxon>
        <taxon>Peptostreptococcales</taxon>
        <taxon>Tindalliaceae</taxon>
        <taxon>Tindallia</taxon>
    </lineage>
</organism>
<dbReference type="Proteomes" id="UP000199287">
    <property type="component" value="Unassembled WGS sequence"/>
</dbReference>
<dbReference type="RefSeq" id="WP_207646645.1">
    <property type="nucleotide sequence ID" value="NZ_FOQA01000005.1"/>
</dbReference>
<accession>A0A1I3EPE9</accession>
<dbReference type="AlphaFoldDB" id="A0A1I3EPE9"/>
<evidence type="ECO:0000256" key="2">
    <source>
        <dbReference type="ARBA" id="ARBA00008639"/>
    </source>
</evidence>
<dbReference type="EMBL" id="FOQA01000005">
    <property type="protein sequence ID" value="SFI00886.1"/>
    <property type="molecule type" value="Genomic_DNA"/>
</dbReference>
<comment type="cofactor">
    <cofactor evidence="1">
        <name>pyridoxal 5'-phosphate</name>
        <dbReference type="ChEBI" id="CHEBI:597326"/>
    </cofactor>
</comment>
<feature type="domain" description="Tryptophan synthase beta chain-like PALP" evidence="6">
    <location>
        <begin position="12"/>
        <end position="316"/>
    </location>
</feature>
<dbReference type="GO" id="GO:0019148">
    <property type="term" value="F:D-cysteine desulfhydrase activity"/>
    <property type="evidence" value="ECO:0007669"/>
    <property type="project" value="TreeGrafter"/>
</dbReference>
<name>A0A1I3EPE9_9FIRM</name>
<evidence type="ECO:0000256" key="4">
    <source>
        <dbReference type="PIRSR" id="PIRSR006278-1"/>
    </source>
</evidence>
<evidence type="ECO:0000313" key="8">
    <source>
        <dbReference type="Proteomes" id="UP000199287"/>
    </source>
</evidence>
<dbReference type="InterPro" id="IPR005966">
    <property type="entry name" value="D-Cys_desShydrase"/>
</dbReference>
<feature type="active site" description="Nucleophile" evidence="4">
    <location>
        <position position="74"/>
    </location>
</feature>
<dbReference type="InterPro" id="IPR027278">
    <property type="entry name" value="ACCD_DCysDesulf"/>
</dbReference>
<dbReference type="InterPro" id="IPR036052">
    <property type="entry name" value="TrpB-like_PALP_sf"/>
</dbReference>
<evidence type="ECO:0000256" key="3">
    <source>
        <dbReference type="ARBA" id="ARBA00022898"/>
    </source>
</evidence>
<proteinExistence type="inferred from homology"/>
<gene>
    <name evidence="7" type="ORF">SAMN05192551_105100</name>
</gene>
<dbReference type="PIRSF" id="PIRSF006278">
    <property type="entry name" value="ACCD_DCysDesulf"/>
    <property type="match status" value="1"/>
</dbReference>
<dbReference type="SUPFAM" id="SSF53686">
    <property type="entry name" value="Tryptophan synthase beta subunit-like PLP-dependent enzymes"/>
    <property type="match status" value="1"/>
</dbReference>
<dbReference type="Pfam" id="PF00291">
    <property type="entry name" value="PALP"/>
    <property type="match status" value="1"/>
</dbReference>
<sequence length="330" mass="37102">MKLPKRKAIANVPTPIFELKRSLGEREGLRLFIKRDDFTGLEYTGNKIRKLEYILPDAMEKGAQVLITCGGQQSNHCRATAAIGAQLGLKTHLVLKGKEEAPIGNFFLDKLFGAECTLITGKEYREERTQIMDRIKKNYESQGLKAYVMPEGASSGLGMFGYYHAFQEIQQQEKEMDIQFDTICVATGSGGTYAGLYLGNQELEEKKQLLGINIYDEKKDFQTITKNIITEGLQQTGNEKLLTNLAFDQVNMCNAYVGEGYGHCTAEALHFIENFARQEGILLDPVYTGKAMHGLFQEIQERKETLKGNVLFIHTGGQWGVMARTQEFEI</sequence>
<reference evidence="8" key="1">
    <citation type="submission" date="2016-10" db="EMBL/GenBank/DDBJ databases">
        <authorList>
            <person name="Varghese N."/>
            <person name="Submissions S."/>
        </authorList>
    </citation>
    <scope>NUCLEOTIDE SEQUENCE [LARGE SCALE GENOMIC DNA]</scope>
    <source>
        <strain evidence="8">Z-7934</strain>
    </source>
</reference>
<evidence type="ECO:0000256" key="1">
    <source>
        <dbReference type="ARBA" id="ARBA00001933"/>
    </source>
</evidence>
<dbReference type="STRING" id="69895.SAMN05192551_105100"/>
<evidence type="ECO:0000313" key="7">
    <source>
        <dbReference type="EMBL" id="SFI00886.1"/>
    </source>
</evidence>
<keyword evidence="3 5" id="KW-0663">Pyridoxal phosphate</keyword>
<dbReference type="Gene3D" id="3.40.50.1100">
    <property type="match status" value="2"/>
</dbReference>
<evidence type="ECO:0000259" key="6">
    <source>
        <dbReference type="Pfam" id="PF00291"/>
    </source>
</evidence>
<feature type="modified residue" description="N6-(pyridoxal phosphate)lysine" evidence="5">
    <location>
        <position position="47"/>
    </location>
</feature>
<keyword evidence="8" id="KW-1185">Reference proteome</keyword>
<dbReference type="InterPro" id="IPR001926">
    <property type="entry name" value="TrpB-like_PALP"/>
</dbReference>
<protein>
    <submittedName>
        <fullName evidence="7">D-cysteine desulfhydrase</fullName>
    </submittedName>
</protein>
<dbReference type="PANTHER" id="PTHR43780:SF2">
    <property type="entry name" value="1-AMINOCYCLOPROPANE-1-CARBOXYLATE DEAMINASE-RELATED"/>
    <property type="match status" value="1"/>
</dbReference>
<dbReference type="PANTHER" id="PTHR43780">
    <property type="entry name" value="1-AMINOCYCLOPROPANE-1-CARBOXYLATE DEAMINASE-RELATED"/>
    <property type="match status" value="1"/>
</dbReference>
<dbReference type="NCBIfam" id="TIGR01275">
    <property type="entry name" value="ACC_deam_rel"/>
    <property type="match status" value="1"/>
</dbReference>
<dbReference type="GO" id="GO:1901605">
    <property type="term" value="P:alpha-amino acid metabolic process"/>
    <property type="evidence" value="ECO:0007669"/>
    <property type="project" value="UniProtKB-ARBA"/>
</dbReference>
<evidence type="ECO:0000256" key="5">
    <source>
        <dbReference type="PIRSR" id="PIRSR006278-2"/>
    </source>
</evidence>